<evidence type="ECO:0000256" key="5">
    <source>
        <dbReference type="ARBA" id="ARBA00022692"/>
    </source>
</evidence>
<feature type="transmembrane region" description="Helical" evidence="8">
    <location>
        <begin position="204"/>
        <end position="230"/>
    </location>
</feature>
<feature type="transmembrane region" description="Helical" evidence="8">
    <location>
        <begin position="35"/>
        <end position="53"/>
    </location>
</feature>
<keyword evidence="4" id="KW-1003">Cell membrane</keyword>
<evidence type="ECO:0000256" key="8">
    <source>
        <dbReference type="SAM" id="Phobius"/>
    </source>
</evidence>
<feature type="transmembrane region" description="Helical" evidence="8">
    <location>
        <begin position="167"/>
        <end position="189"/>
    </location>
</feature>
<feature type="transmembrane region" description="Helical" evidence="8">
    <location>
        <begin position="242"/>
        <end position="263"/>
    </location>
</feature>
<organism evidence="9 10">
    <name type="scientific">Lodderomyces beijingensis</name>
    <dbReference type="NCBI Taxonomy" id="1775926"/>
    <lineage>
        <taxon>Eukaryota</taxon>
        <taxon>Fungi</taxon>
        <taxon>Dikarya</taxon>
        <taxon>Ascomycota</taxon>
        <taxon>Saccharomycotina</taxon>
        <taxon>Pichiomycetes</taxon>
        <taxon>Debaryomycetaceae</taxon>
        <taxon>Candida/Lodderomyces clade</taxon>
        <taxon>Lodderomyces</taxon>
    </lineage>
</organism>
<dbReference type="PANTHER" id="PTHR31686">
    <property type="match status" value="1"/>
</dbReference>
<dbReference type="Pfam" id="PF03595">
    <property type="entry name" value="SLAC1"/>
    <property type="match status" value="1"/>
</dbReference>
<feature type="transmembrane region" description="Helical" evidence="8">
    <location>
        <begin position="275"/>
        <end position="299"/>
    </location>
</feature>
<dbReference type="InterPro" id="IPR004695">
    <property type="entry name" value="SLAC1/Mae1/Ssu1/TehA"/>
</dbReference>
<accession>A0ABP0ZMZ4</accession>
<feature type="transmembrane region" description="Helical" evidence="8">
    <location>
        <begin position="102"/>
        <end position="124"/>
    </location>
</feature>
<evidence type="ECO:0000313" key="9">
    <source>
        <dbReference type="EMBL" id="CAK9439612.1"/>
    </source>
</evidence>
<comment type="subcellular location">
    <subcellularLocation>
        <location evidence="1">Cell membrane</location>
        <topology evidence="1">Multi-pass membrane protein</topology>
    </subcellularLocation>
</comment>
<protein>
    <recommendedName>
        <fullName evidence="11">Sulfite efflux pump SSU1</fullName>
    </recommendedName>
</protein>
<evidence type="ECO:0000256" key="4">
    <source>
        <dbReference type="ARBA" id="ARBA00022475"/>
    </source>
</evidence>
<evidence type="ECO:0000256" key="7">
    <source>
        <dbReference type="ARBA" id="ARBA00023136"/>
    </source>
</evidence>
<keyword evidence="3" id="KW-0813">Transport</keyword>
<comment type="similarity">
    <text evidence="2">Belongs to the tellurite-resistance/dicarboxylate transporter (TDT) family.</text>
</comment>
<sequence length="408" mass="46142">MDGTDVRTKGQDAPHFFKMLRKFLKKECIDEFHPSYFVGFLGCGITANILYGFPFEAQWLRICGIIMFCLTILIFVSTNIMLVLSCWYYPERISLYMHKYNYSIYFAVHSMGYTTIVNAIHLFVQGRYPIFLWVLWWIGVGIATFNNTILFYFTFLSKLNIHTMSDINSTVLMHVVCCCVISSTGHIIAADLEGRNQQIITELLAFMLFCISIMLFHGVGAVYMMRLILLKVPDTSQIFTQFLPVGFTGQSSYSIMLFGNNMFHFIPDKVLGTSFLVPCALSAYLLLAGAYIYMIIAIISCMSKSRPFATNVNPEWTTKRFGLIKWSKGWWTMTFPVGTMSLANGEIAKGVGGYDFVFFKVMSAIFAVALVFICLVNLTGLTMSIAAKIKAAFFATPTDLQFSVKDKV</sequence>
<dbReference type="Proteomes" id="UP001497383">
    <property type="component" value="Chromosome 4"/>
</dbReference>
<reference evidence="9 10" key="1">
    <citation type="submission" date="2024-03" db="EMBL/GenBank/DDBJ databases">
        <authorList>
            <person name="Brejova B."/>
        </authorList>
    </citation>
    <scope>NUCLEOTIDE SEQUENCE [LARGE SCALE GENOMIC DNA]</scope>
    <source>
        <strain evidence="9 10">CBS 14171</strain>
    </source>
</reference>
<dbReference type="Gene3D" id="1.50.10.150">
    <property type="entry name" value="Voltage-dependent anion channel"/>
    <property type="match status" value="1"/>
</dbReference>
<dbReference type="RefSeq" id="XP_066830650.1">
    <property type="nucleotide sequence ID" value="XM_066973853.1"/>
</dbReference>
<name>A0ABP0ZMZ4_9ASCO</name>
<dbReference type="InterPro" id="IPR051629">
    <property type="entry name" value="Sulfite_efflux_TDT"/>
</dbReference>
<keyword evidence="6 8" id="KW-1133">Transmembrane helix</keyword>
<proteinExistence type="inferred from homology"/>
<keyword evidence="5 8" id="KW-0812">Transmembrane</keyword>
<gene>
    <name evidence="9" type="ORF">LODBEIA_P37120</name>
</gene>
<evidence type="ECO:0000256" key="2">
    <source>
        <dbReference type="ARBA" id="ARBA00008566"/>
    </source>
</evidence>
<dbReference type="InterPro" id="IPR038665">
    <property type="entry name" value="Voltage-dep_anion_channel_sf"/>
</dbReference>
<dbReference type="EMBL" id="OZ022408">
    <property type="protein sequence ID" value="CAK9439612.1"/>
    <property type="molecule type" value="Genomic_DNA"/>
</dbReference>
<evidence type="ECO:0008006" key="11">
    <source>
        <dbReference type="Google" id="ProtNLM"/>
    </source>
</evidence>
<feature type="transmembrane region" description="Helical" evidence="8">
    <location>
        <begin position="59"/>
        <end position="90"/>
    </location>
</feature>
<feature type="transmembrane region" description="Helical" evidence="8">
    <location>
        <begin position="130"/>
        <end position="155"/>
    </location>
</feature>
<keyword evidence="10" id="KW-1185">Reference proteome</keyword>
<evidence type="ECO:0000256" key="3">
    <source>
        <dbReference type="ARBA" id="ARBA00022448"/>
    </source>
</evidence>
<evidence type="ECO:0000256" key="1">
    <source>
        <dbReference type="ARBA" id="ARBA00004651"/>
    </source>
</evidence>
<evidence type="ECO:0000313" key="10">
    <source>
        <dbReference type="Proteomes" id="UP001497383"/>
    </source>
</evidence>
<feature type="transmembrane region" description="Helical" evidence="8">
    <location>
        <begin position="357"/>
        <end position="378"/>
    </location>
</feature>
<keyword evidence="7 8" id="KW-0472">Membrane</keyword>
<dbReference type="PANTHER" id="PTHR31686:SF1">
    <property type="entry name" value="SULFITE EFFLUX PUMP SSU1"/>
    <property type="match status" value="1"/>
</dbReference>
<dbReference type="GeneID" id="92208908"/>
<evidence type="ECO:0000256" key="6">
    <source>
        <dbReference type="ARBA" id="ARBA00022989"/>
    </source>
</evidence>